<feature type="region of interest" description="Disordered" evidence="1">
    <location>
        <begin position="71"/>
        <end position="112"/>
    </location>
</feature>
<proteinExistence type="predicted"/>
<organism evidence="3 4">
    <name type="scientific">Rhodovastum atsumiense</name>
    <dbReference type="NCBI Taxonomy" id="504468"/>
    <lineage>
        <taxon>Bacteria</taxon>
        <taxon>Pseudomonadati</taxon>
        <taxon>Pseudomonadota</taxon>
        <taxon>Alphaproteobacteria</taxon>
        <taxon>Acetobacterales</taxon>
        <taxon>Acetobacteraceae</taxon>
        <taxon>Rhodovastum</taxon>
    </lineage>
</organism>
<dbReference type="EMBL" id="VWPK01000097">
    <property type="protein sequence ID" value="KAA5608211.1"/>
    <property type="molecule type" value="Genomic_DNA"/>
</dbReference>
<keyword evidence="2" id="KW-0472">Membrane</keyword>
<gene>
    <name evidence="3" type="ORF">F1189_30185</name>
</gene>
<keyword evidence="2" id="KW-0812">Transmembrane</keyword>
<name>A0A5M6IIZ5_9PROT</name>
<dbReference type="RefSeq" id="WP_150045582.1">
    <property type="nucleotide sequence ID" value="NZ_OW485601.1"/>
</dbReference>
<keyword evidence="2" id="KW-1133">Transmembrane helix</keyword>
<reference evidence="3 4" key="1">
    <citation type="submission" date="2019-09" db="EMBL/GenBank/DDBJ databases">
        <title>Genome sequence of Rhodovastum atsumiense, a diverse member of the Acetobacteraceae family of non-sulfur purple photosynthetic bacteria.</title>
        <authorList>
            <person name="Meyer T."/>
            <person name="Kyndt J."/>
        </authorList>
    </citation>
    <scope>NUCLEOTIDE SEQUENCE [LARGE SCALE GENOMIC DNA]</scope>
    <source>
        <strain evidence="3 4">DSM 21279</strain>
    </source>
</reference>
<dbReference type="AlphaFoldDB" id="A0A5M6IIZ5"/>
<comment type="caution">
    <text evidence="3">The sequence shown here is derived from an EMBL/GenBank/DDBJ whole genome shotgun (WGS) entry which is preliminary data.</text>
</comment>
<evidence type="ECO:0000256" key="2">
    <source>
        <dbReference type="SAM" id="Phobius"/>
    </source>
</evidence>
<feature type="compositionally biased region" description="Low complexity" evidence="1">
    <location>
        <begin position="88"/>
        <end position="109"/>
    </location>
</feature>
<sequence length="147" mass="15599">MTVRGVLVWYLGGLMVVGGVGAGAYQALHRQPAVAPPTAIAASAVVAPHLPPTPAVAEPPCQASAPVAAVKPRPQGVKPGRTVAPQQSRAVAVAPRPRRSSPAAPVHQRPAPPAPAPAYDTYYVYSGYYPYRGYYVYYPGYISYRRF</sequence>
<dbReference type="Proteomes" id="UP000325255">
    <property type="component" value="Unassembled WGS sequence"/>
</dbReference>
<keyword evidence="4" id="KW-1185">Reference proteome</keyword>
<evidence type="ECO:0000313" key="3">
    <source>
        <dbReference type="EMBL" id="KAA5608211.1"/>
    </source>
</evidence>
<evidence type="ECO:0000256" key="1">
    <source>
        <dbReference type="SAM" id="MobiDB-lite"/>
    </source>
</evidence>
<protein>
    <submittedName>
        <fullName evidence="3">Uncharacterized protein</fullName>
    </submittedName>
</protein>
<evidence type="ECO:0000313" key="4">
    <source>
        <dbReference type="Proteomes" id="UP000325255"/>
    </source>
</evidence>
<accession>A0A5M6IIZ5</accession>
<feature type="transmembrane region" description="Helical" evidence="2">
    <location>
        <begin position="7"/>
        <end position="28"/>
    </location>
</feature>